<evidence type="ECO:0000313" key="2">
    <source>
        <dbReference type="Proteomes" id="UP001386955"/>
    </source>
</evidence>
<proteinExistence type="predicted"/>
<name>A0AAN9SNX5_PSOTE</name>
<accession>A0AAN9SNX5</accession>
<sequence>MGRVYPRMMRQTFRLGIPKDDGMDPPNWVGFRHQVSAAEYLLTPVEVVSRLYKHTRALAVVWYRGSAHR</sequence>
<dbReference type="EMBL" id="JAYMYS010000004">
    <property type="protein sequence ID" value="KAK7396983.1"/>
    <property type="molecule type" value="Genomic_DNA"/>
</dbReference>
<dbReference type="Proteomes" id="UP001386955">
    <property type="component" value="Unassembled WGS sequence"/>
</dbReference>
<gene>
    <name evidence="1" type="ORF">VNO78_18147</name>
</gene>
<evidence type="ECO:0000313" key="1">
    <source>
        <dbReference type="EMBL" id="KAK7396983.1"/>
    </source>
</evidence>
<organism evidence="1 2">
    <name type="scientific">Psophocarpus tetragonolobus</name>
    <name type="common">Winged bean</name>
    <name type="synonym">Dolichos tetragonolobus</name>
    <dbReference type="NCBI Taxonomy" id="3891"/>
    <lineage>
        <taxon>Eukaryota</taxon>
        <taxon>Viridiplantae</taxon>
        <taxon>Streptophyta</taxon>
        <taxon>Embryophyta</taxon>
        <taxon>Tracheophyta</taxon>
        <taxon>Spermatophyta</taxon>
        <taxon>Magnoliopsida</taxon>
        <taxon>eudicotyledons</taxon>
        <taxon>Gunneridae</taxon>
        <taxon>Pentapetalae</taxon>
        <taxon>rosids</taxon>
        <taxon>fabids</taxon>
        <taxon>Fabales</taxon>
        <taxon>Fabaceae</taxon>
        <taxon>Papilionoideae</taxon>
        <taxon>50 kb inversion clade</taxon>
        <taxon>NPAAA clade</taxon>
        <taxon>indigoferoid/millettioid clade</taxon>
        <taxon>Phaseoleae</taxon>
        <taxon>Psophocarpus</taxon>
    </lineage>
</organism>
<comment type="caution">
    <text evidence="1">The sequence shown here is derived from an EMBL/GenBank/DDBJ whole genome shotgun (WGS) entry which is preliminary data.</text>
</comment>
<reference evidence="1 2" key="1">
    <citation type="submission" date="2024-01" db="EMBL/GenBank/DDBJ databases">
        <title>The genomes of 5 underutilized Papilionoideae crops provide insights into root nodulation and disease resistanc.</title>
        <authorList>
            <person name="Jiang F."/>
        </authorList>
    </citation>
    <scope>NUCLEOTIDE SEQUENCE [LARGE SCALE GENOMIC DNA]</scope>
    <source>
        <strain evidence="1">DUOXIRENSHENG_FW03</strain>
        <tissue evidence="1">Leaves</tissue>
    </source>
</reference>
<keyword evidence="2" id="KW-1185">Reference proteome</keyword>
<protein>
    <submittedName>
        <fullName evidence="1">Uncharacterized protein</fullName>
    </submittedName>
</protein>
<dbReference type="AlphaFoldDB" id="A0AAN9SNX5"/>